<dbReference type="OrthoDB" id="5412764at2759"/>
<name>A0A3N4M130_9PEZI</name>
<protein>
    <submittedName>
        <fullName evidence="2">Uncharacterized protein</fullName>
    </submittedName>
</protein>
<feature type="compositionally biased region" description="Basic residues" evidence="1">
    <location>
        <begin position="18"/>
        <end position="47"/>
    </location>
</feature>
<feature type="compositionally biased region" description="Polar residues" evidence="1">
    <location>
        <begin position="208"/>
        <end position="235"/>
    </location>
</feature>
<organism evidence="2 3">
    <name type="scientific">Terfezia boudieri ATCC MYA-4762</name>
    <dbReference type="NCBI Taxonomy" id="1051890"/>
    <lineage>
        <taxon>Eukaryota</taxon>
        <taxon>Fungi</taxon>
        <taxon>Dikarya</taxon>
        <taxon>Ascomycota</taxon>
        <taxon>Pezizomycotina</taxon>
        <taxon>Pezizomycetes</taxon>
        <taxon>Pezizales</taxon>
        <taxon>Pezizaceae</taxon>
        <taxon>Terfezia</taxon>
    </lineage>
</organism>
<feature type="region of interest" description="Disordered" evidence="1">
    <location>
        <begin position="319"/>
        <end position="339"/>
    </location>
</feature>
<dbReference type="Proteomes" id="UP000267821">
    <property type="component" value="Unassembled WGS sequence"/>
</dbReference>
<sequence length="535" mass="57644">MSDDGDTPAPSRSPSPSRHSHDHNHNFHHSIHHTHTHDHTSPHHQHRQSSYISAPNPPSFAQFPHMPALFTTPPRAAFTYEDAARLHQQNLANHHEMLRRQYQQQQMQQMQQGMQMQQMQQGMHGFGTPQTLGPGLGPMQFLTMPGPPPPAIGLGNGVPMGGGSYSHSVSVSSASGGAGGDPVVRTSTSVRYGDNVVRSISLARPAPQQATQGPGHTQDPGSLSSSATVRAQVTVSTPASPSAPTPGPTPQASTRTPVFVHNSLPSPHSNGNTNTNVNVNINGLLFTSPGSTNTLGQAPADPHGVRTARLIPRPASQDYIPTTTHDSAPRHSPSVLGGPRMGSFLQEHRASQERMREARQITANARAYALARAQTATVNANRAHNAAFNAANLIETNRARLLLTNRINARRANTNTAAATTATVPTAGPLLTILIASLKDCLGYDAVSTFAKSNYPHLTDKCYAKPRFLCMSTRQNTGPPSPLTMDAVMERLITQHISAEELERLEVPDWEGYMLLALELKWLETGMVVVRNILG</sequence>
<dbReference type="AlphaFoldDB" id="A0A3N4M130"/>
<gene>
    <name evidence="2" type="ORF">L211DRAFT_644657</name>
</gene>
<evidence type="ECO:0000313" key="3">
    <source>
        <dbReference type="Proteomes" id="UP000267821"/>
    </source>
</evidence>
<feature type="region of interest" description="Disordered" evidence="1">
    <location>
        <begin position="1"/>
        <end position="64"/>
    </location>
</feature>
<accession>A0A3N4M130</accession>
<dbReference type="InParanoid" id="A0A3N4M130"/>
<keyword evidence="3" id="KW-1185">Reference proteome</keyword>
<feature type="region of interest" description="Disordered" evidence="1">
    <location>
        <begin position="167"/>
        <end position="190"/>
    </location>
</feature>
<proteinExistence type="predicted"/>
<evidence type="ECO:0000256" key="1">
    <source>
        <dbReference type="SAM" id="MobiDB-lite"/>
    </source>
</evidence>
<reference evidence="2 3" key="1">
    <citation type="journal article" date="2018" name="Nat. Ecol. Evol.">
        <title>Pezizomycetes genomes reveal the molecular basis of ectomycorrhizal truffle lifestyle.</title>
        <authorList>
            <person name="Murat C."/>
            <person name="Payen T."/>
            <person name="Noel B."/>
            <person name="Kuo A."/>
            <person name="Morin E."/>
            <person name="Chen J."/>
            <person name="Kohler A."/>
            <person name="Krizsan K."/>
            <person name="Balestrini R."/>
            <person name="Da Silva C."/>
            <person name="Montanini B."/>
            <person name="Hainaut M."/>
            <person name="Levati E."/>
            <person name="Barry K.W."/>
            <person name="Belfiori B."/>
            <person name="Cichocki N."/>
            <person name="Clum A."/>
            <person name="Dockter R.B."/>
            <person name="Fauchery L."/>
            <person name="Guy J."/>
            <person name="Iotti M."/>
            <person name="Le Tacon F."/>
            <person name="Lindquist E.A."/>
            <person name="Lipzen A."/>
            <person name="Malagnac F."/>
            <person name="Mello A."/>
            <person name="Molinier V."/>
            <person name="Miyauchi S."/>
            <person name="Poulain J."/>
            <person name="Riccioni C."/>
            <person name="Rubini A."/>
            <person name="Sitrit Y."/>
            <person name="Splivallo R."/>
            <person name="Traeger S."/>
            <person name="Wang M."/>
            <person name="Zifcakova L."/>
            <person name="Wipf D."/>
            <person name="Zambonelli A."/>
            <person name="Paolocci F."/>
            <person name="Nowrousian M."/>
            <person name="Ottonello S."/>
            <person name="Baldrian P."/>
            <person name="Spatafora J.W."/>
            <person name="Henrissat B."/>
            <person name="Nagy L.G."/>
            <person name="Aury J.M."/>
            <person name="Wincker P."/>
            <person name="Grigoriev I.V."/>
            <person name="Bonfante P."/>
            <person name="Martin F.M."/>
        </authorList>
    </citation>
    <scope>NUCLEOTIDE SEQUENCE [LARGE SCALE GENOMIC DNA]</scope>
    <source>
        <strain evidence="2 3">ATCC MYA-4762</strain>
    </source>
</reference>
<feature type="region of interest" description="Disordered" evidence="1">
    <location>
        <begin position="203"/>
        <end position="273"/>
    </location>
</feature>
<evidence type="ECO:0000313" key="2">
    <source>
        <dbReference type="EMBL" id="RPB26641.1"/>
    </source>
</evidence>
<dbReference type="EMBL" id="ML121533">
    <property type="protein sequence ID" value="RPB26641.1"/>
    <property type="molecule type" value="Genomic_DNA"/>
</dbReference>